<proteinExistence type="predicted"/>
<evidence type="ECO:0008006" key="4">
    <source>
        <dbReference type="Google" id="ProtNLM"/>
    </source>
</evidence>
<comment type="caution">
    <text evidence="2">The sequence shown here is derived from an EMBL/GenBank/DDBJ whole genome shotgun (WGS) entry which is preliminary data.</text>
</comment>
<keyword evidence="3" id="KW-1185">Reference proteome</keyword>
<gene>
    <name evidence="2" type="ORF">AVT10_13545</name>
</gene>
<organism evidence="2 3">
    <name type="scientific">Sphingomonas hankookensis</name>
    <dbReference type="NCBI Taxonomy" id="563996"/>
    <lineage>
        <taxon>Bacteria</taxon>
        <taxon>Pseudomonadati</taxon>
        <taxon>Pseudomonadota</taxon>
        <taxon>Alphaproteobacteria</taxon>
        <taxon>Sphingomonadales</taxon>
        <taxon>Sphingomonadaceae</taxon>
        <taxon>Sphingomonas</taxon>
    </lineage>
</organism>
<dbReference type="SUPFAM" id="SSF50494">
    <property type="entry name" value="Trypsin-like serine proteases"/>
    <property type="match status" value="1"/>
</dbReference>
<feature type="chain" id="PRO_5045603213" description="Peptidase S1 domain-containing protein" evidence="1">
    <location>
        <begin position="20"/>
        <end position="412"/>
    </location>
</feature>
<evidence type="ECO:0000313" key="2">
    <source>
        <dbReference type="EMBL" id="KZE15938.1"/>
    </source>
</evidence>
<dbReference type="InterPro" id="IPR043504">
    <property type="entry name" value="Peptidase_S1_PA_chymotrypsin"/>
</dbReference>
<evidence type="ECO:0000256" key="1">
    <source>
        <dbReference type="SAM" id="SignalP"/>
    </source>
</evidence>
<dbReference type="Proteomes" id="UP000076609">
    <property type="component" value="Unassembled WGS sequence"/>
</dbReference>
<accession>A0ABR5YD52</accession>
<feature type="signal peptide" evidence="1">
    <location>
        <begin position="1"/>
        <end position="19"/>
    </location>
</feature>
<evidence type="ECO:0000313" key="3">
    <source>
        <dbReference type="Proteomes" id="UP000076609"/>
    </source>
</evidence>
<dbReference type="RefSeq" id="WP_066689672.1">
    <property type="nucleotide sequence ID" value="NZ_LQQO01000011.1"/>
</dbReference>
<sequence>MLRYWAAALAPAAGTPAAAQDAAVVVSADTALAQDAAEVARIRSIDPADALVLLRKQAASVAVTEWIEGEYRDRLAGTSIERDGAVTVLLTGKRAVPDGQVTIDGLSIPIRFRIGATATRTQMLAAIADHQAAIRAMVQRPPAMGIDARNGTLLVLIGATDAAGDVAALKRRIESLTGVPVRIATSGRPELDLSGEVVGGSRLIGPDPVSGRRFYCTTGFVVTDGVQNGIVTAAHCPDTLEHVAKDGARTPLTFIGQWGWGFHDVQVNASPDAVQPRFYSDAARTVLRPVEGRRSRAGTRVGDIVCHRGEHSGYSCAEVEMVDFAPSGDLCGGPCLPTWVAVAGPGCKGGDSGGPVFVGTTAIGLLKGASYRPDGTCVFYYYMSLDFLPDGWRLVRAGGDFTLPGALPNSPR</sequence>
<name>A0ABR5YD52_9SPHN</name>
<dbReference type="InterPro" id="IPR009003">
    <property type="entry name" value="Peptidase_S1_PA"/>
</dbReference>
<dbReference type="EMBL" id="LQQO01000011">
    <property type="protein sequence ID" value="KZE15938.1"/>
    <property type="molecule type" value="Genomic_DNA"/>
</dbReference>
<protein>
    <recommendedName>
        <fullName evidence="4">Peptidase S1 domain-containing protein</fullName>
    </recommendedName>
</protein>
<dbReference type="Gene3D" id="2.40.10.10">
    <property type="entry name" value="Trypsin-like serine proteases"/>
    <property type="match status" value="2"/>
</dbReference>
<keyword evidence="1" id="KW-0732">Signal</keyword>
<reference evidence="3" key="1">
    <citation type="submission" date="2016-01" db="EMBL/GenBank/DDBJ databases">
        <title>Draft genome of Chromobacterium sp. F49.</title>
        <authorList>
            <person name="Hong K.W."/>
        </authorList>
    </citation>
    <scope>NUCLEOTIDE SEQUENCE [LARGE SCALE GENOMIC DNA]</scope>
    <source>
        <strain evidence="3">CN3</strain>
    </source>
</reference>